<name>G0UVS6_TRYCI</name>
<accession>G0UVS6</accession>
<organism evidence="2">
    <name type="scientific">Trypanosoma congolense (strain IL3000)</name>
    <dbReference type="NCBI Taxonomy" id="1068625"/>
    <lineage>
        <taxon>Eukaryota</taxon>
        <taxon>Discoba</taxon>
        <taxon>Euglenozoa</taxon>
        <taxon>Kinetoplastea</taxon>
        <taxon>Metakinetoplastina</taxon>
        <taxon>Trypanosomatida</taxon>
        <taxon>Trypanosomatidae</taxon>
        <taxon>Trypanosoma</taxon>
        <taxon>Nannomonas</taxon>
    </lineage>
</organism>
<protein>
    <submittedName>
        <fullName evidence="2">Uncharacterized protein</fullName>
    </submittedName>
</protein>
<dbReference type="AlphaFoldDB" id="G0UVS6"/>
<gene>
    <name evidence="2" type="ORF">TCIL3000_10_2520</name>
</gene>
<dbReference type="EMBL" id="HE575323">
    <property type="protein sequence ID" value="CCC93492.1"/>
    <property type="molecule type" value="Genomic_DNA"/>
</dbReference>
<feature type="region of interest" description="Disordered" evidence="1">
    <location>
        <begin position="82"/>
        <end position="104"/>
    </location>
</feature>
<evidence type="ECO:0000256" key="1">
    <source>
        <dbReference type="SAM" id="MobiDB-lite"/>
    </source>
</evidence>
<dbReference type="VEuPathDB" id="TriTrypDB:TcIL3000_10_2520"/>
<sequence length="222" mass="24729">MDRQPLADGVRGGEVCFKQGNLKPLLSFVRQLHSLKSKGFKAPECLECDHPEEATENKDSGNCEIMSQMSEEIDYWIDEAEDSVSSSEGDQALMTPQGRKRQRVEGEVIDESSCASFPTCDCEVFNPHVRSSFSLRLEDPDLSHHGLRAFTMEDMCLSRNGCPPIGARCCYFLQSAARIVTGCVVDVCRAELTLHIAPDKGMNADLAWVHMDLVYHLPDEVD</sequence>
<evidence type="ECO:0000313" key="2">
    <source>
        <dbReference type="EMBL" id="CCC93492.1"/>
    </source>
</evidence>
<proteinExistence type="predicted"/>
<reference evidence="2" key="1">
    <citation type="journal article" date="2012" name="Proc. Natl. Acad. Sci. U.S.A.">
        <title>Antigenic diversity is generated by distinct evolutionary mechanisms in African trypanosome species.</title>
        <authorList>
            <person name="Jackson A.P."/>
            <person name="Berry A."/>
            <person name="Aslett M."/>
            <person name="Allison H.C."/>
            <person name="Burton P."/>
            <person name="Vavrova-Anderson J."/>
            <person name="Brown R."/>
            <person name="Browne H."/>
            <person name="Corton N."/>
            <person name="Hauser H."/>
            <person name="Gamble J."/>
            <person name="Gilderthorp R."/>
            <person name="Marcello L."/>
            <person name="McQuillan J."/>
            <person name="Otto T.D."/>
            <person name="Quail M.A."/>
            <person name="Sanders M.J."/>
            <person name="van Tonder A."/>
            <person name="Ginger M.L."/>
            <person name="Field M.C."/>
            <person name="Barry J.D."/>
            <person name="Hertz-Fowler C."/>
            <person name="Berriman M."/>
        </authorList>
    </citation>
    <scope>NUCLEOTIDE SEQUENCE</scope>
    <source>
        <strain evidence="2">IL3000</strain>
    </source>
</reference>